<organism evidence="2 3">
    <name type="scientific">Athelia psychrophila</name>
    <dbReference type="NCBI Taxonomy" id="1759441"/>
    <lineage>
        <taxon>Eukaryota</taxon>
        <taxon>Fungi</taxon>
        <taxon>Dikarya</taxon>
        <taxon>Basidiomycota</taxon>
        <taxon>Agaricomycotina</taxon>
        <taxon>Agaricomycetes</taxon>
        <taxon>Agaricomycetidae</taxon>
        <taxon>Atheliales</taxon>
        <taxon>Atheliaceae</taxon>
        <taxon>Athelia</taxon>
    </lineage>
</organism>
<feature type="region of interest" description="Disordered" evidence="1">
    <location>
        <begin position="1"/>
        <end position="94"/>
    </location>
</feature>
<feature type="compositionally biased region" description="Polar residues" evidence="1">
    <location>
        <begin position="31"/>
        <end position="48"/>
    </location>
</feature>
<feature type="compositionally biased region" description="Polar residues" evidence="1">
    <location>
        <begin position="210"/>
        <end position="219"/>
    </location>
</feature>
<reference evidence="2 3" key="1">
    <citation type="journal article" date="2016" name="Mol. Biol. Evol.">
        <title>Comparative Genomics of Early-Diverging Mushroom-Forming Fungi Provides Insights into the Origins of Lignocellulose Decay Capabilities.</title>
        <authorList>
            <person name="Nagy L.G."/>
            <person name="Riley R."/>
            <person name="Tritt A."/>
            <person name="Adam C."/>
            <person name="Daum C."/>
            <person name="Floudas D."/>
            <person name="Sun H."/>
            <person name="Yadav J.S."/>
            <person name="Pangilinan J."/>
            <person name="Larsson K.H."/>
            <person name="Matsuura K."/>
            <person name="Barry K."/>
            <person name="Labutti K."/>
            <person name="Kuo R."/>
            <person name="Ohm R.A."/>
            <person name="Bhattacharya S.S."/>
            <person name="Shirouzu T."/>
            <person name="Yoshinaga Y."/>
            <person name="Martin F.M."/>
            <person name="Grigoriev I.V."/>
            <person name="Hibbett D.S."/>
        </authorList>
    </citation>
    <scope>NUCLEOTIDE SEQUENCE [LARGE SCALE GENOMIC DNA]</scope>
    <source>
        <strain evidence="2 3">CBS 109695</strain>
    </source>
</reference>
<dbReference type="AlphaFoldDB" id="A0A165XMU1"/>
<accession>A0A165XMU1</accession>
<feature type="compositionally biased region" description="Polar residues" evidence="1">
    <location>
        <begin position="8"/>
        <end position="18"/>
    </location>
</feature>
<dbReference type="EMBL" id="KV417715">
    <property type="protein sequence ID" value="KZP08712.1"/>
    <property type="molecule type" value="Genomic_DNA"/>
</dbReference>
<evidence type="ECO:0000313" key="3">
    <source>
        <dbReference type="Proteomes" id="UP000076532"/>
    </source>
</evidence>
<proteinExistence type="predicted"/>
<feature type="compositionally biased region" description="Polar residues" evidence="1">
    <location>
        <begin position="140"/>
        <end position="161"/>
    </location>
</feature>
<protein>
    <submittedName>
        <fullName evidence="2">Uncharacterized protein</fullName>
    </submittedName>
</protein>
<keyword evidence="3" id="KW-1185">Reference proteome</keyword>
<dbReference type="Proteomes" id="UP000076532">
    <property type="component" value="Unassembled WGS sequence"/>
</dbReference>
<feature type="compositionally biased region" description="Polar residues" evidence="1">
    <location>
        <begin position="180"/>
        <end position="192"/>
    </location>
</feature>
<feature type="region of interest" description="Disordered" evidence="1">
    <location>
        <begin position="122"/>
        <end position="257"/>
    </location>
</feature>
<evidence type="ECO:0000313" key="2">
    <source>
        <dbReference type="EMBL" id="KZP08712.1"/>
    </source>
</evidence>
<evidence type="ECO:0000256" key="1">
    <source>
        <dbReference type="SAM" id="MobiDB-lite"/>
    </source>
</evidence>
<gene>
    <name evidence="2" type="ORF">FIBSPDRAFT_254156</name>
</gene>
<dbReference type="OrthoDB" id="3269047at2759"/>
<sequence>MDPHSVLASINGQATQIQAPLHTAHHPRNNPRPSSPAQDNASMLTLASSAYGDRLPFTLPEWAPGTSPAMADSRSHLGLNGSIDGDGDSQYAPGDDVRLEVYGERDVYASVWALRRRSSRRGSWESDASDWSEPVGSQVVGRSTGPSQSLWTMNSVRTSARASIDDANPTDKSEEDDASANEQSLEQSTPSKPTEPLPRDGKDAPLLLIQHQSNGSQITPKDDGLTGDLLQPVKPASSAHDGKATDVWHSAPTKAFN</sequence>
<name>A0A165XMU1_9AGAM</name>